<dbReference type="InterPro" id="IPR050121">
    <property type="entry name" value="Cytochrome_P450_monoxygenase"/>
</dbReference>
<protein>
    <submittedName>
        <fullName evidence="8">Putative cytochrome P450 CYP13A1</fullName>
    </submittedName>
</protein>
<sequence>MIVLLLVPLLTTYLASIAYNIAANYYKVAKLGLPIIIAPISPDNPLWIAIQTAFGRILRHFPFAASSFARHCRLGWEFHDRYQTHLRLGDAWILVTPVRNWLYVANAEAITDIFSRGRDFSRPVWMLEVLIVSGPNISTSEGPDWQRQRKLTSGPFNETKSHLVWNEALSQATDMATHWRSPSSTGRSTAKDTRTLALDVLAYVAFQKSYPFDSATPKTAESFSYRDSLAIILENAIIAMVLPESGLSFPLAPGSWKRIGAAIRSFRGYMAKQVEDERQLMDSGSPGTGNLVSNLVHASGEVAGMNPLTDAEIFGNIFVFNFAGHDTTAISLAFAMLLLVANPEVQDWIQEEIRYYANTEDLSTLEYNKVFPKLKRCLAVLMETLRLYNPLPGVPKYRGKSPTTLTVNNKTYSIPADVLVVPALQAQHTHPRHWGSDSLDWRPQRWITSHASQDLASEVLFQPPKGTFFAWSEGLRNCPGKKLAQVEFVAVMVGVFGGNVAEPVCGPGESMKDARRRVLEVVKDSNVELLLQMRDPGSVEVRLKKRETRS</sequence>
<dbReference type="OrthoDB" id="1470350at2759"/>
<comment type="similarity">
    <text evidence="2 6">Belongs to the cytochrome P450 family.</text>
</comment>
<keyword evidence="7" id="KW-0732">Signal</keyword>
<dbReference type="PRINTS" id="PR00385">
    <property type="entry name" value="P450"/>
</dbReference>
<dbReference type="PANTHER" id="PTHR24305:SF166">
    <property type="entry name" value="CYTOCHROME P450 12A4, MITOCHONDRIAL-RELATED"/>
    <property type="match status" value="1"/>
</dbReference>
<keyword evidence="3 5" id="KW-0479">Metal-binding</keyword>
<accession>A0A8T9CLR3</accession>
<keyword evidence="4 5" id="KW-0408">Iron</keyword>
<dbReference type="CDD" id="cd11070">
    <property type="entry name" value="CYP56-like"/>
    <property type="match status" value="1"/>
</dbReference>
<evidence type="ECO:0000256" key="6">
    <source>
        <dbReference type="RuleBase" id="RU000461"/>
    </source>
</evidence>
<dbReference type="InterPro" id="IPR002401">
    <property type="entry name" value="Cyt_P450_E_grp-I"/>
</dbReference>
<keyword evidence="6" id="KW-0560">Oxidoreductase</keyword>
<evidence type="ECO:0000256" key="1">
    <source>
        <dbReference type="ARBA" id="ARBA00001971"/>
    </source>
</evidence>
<evidence type="ECO:0000256" key="5">
    <source>
        <dbReference type="PIRSR" id="PIRSR602401-1"/>
    </source>
</evidence>
<gene>
    <name evidence="8" type="primary">cyp-13A1</name>
    <name evidence="8" type="ORF">LSUE1_G000484</name>
</gene>
<name>A0A8T9CLR3_9HELO</name>
<feature type="binding site" description="axial binding residue" evidence="5">
    <location>
        <position position="478"/>
    </location>
    <ligand>
        <name>heme</name>
        <dbReference type="ChEBI" id="CHEBI:30413"/>
    </ligand>
    <ligandPart>
        <name>Fe</name>
        <dbReference type="ChEBI" id="CHEBI:18248"/>
    </ligandPart>
</feature>
<feature type="signal peptide" evidence="7">
    <location>
        <begin position="1"/>
        <end position="18"/>
    </location>
</feature>
<dbReference type="GO" id="GO:0004497">
    <property type="term" value="F:monooxygenase activity"/>
    <property type="evidence" value="ECO:0007669"/>
    <property type="project" value="UniProtKB-KW"/>
</dbReference>
<dbReference type="InterPro" id="IPR001128">
    <property type="entry name" value="Cyt_P450"/>
</dbReference>
<evidence type="ECO:0000313" key="9">
    <source>
        <dbReference type="Proteomes" id="UP000469558"/>
    </source>
</evidence>
<keyword evidence="6" id="KW-0503">Monooxygenase</keyword>
<dbReference type="Pfam" id="PF00067">
    <property type="entry name" value="p450"/>
    <property type="match status" value="1"/>
</dbReference>
<comment type="cofactor">
    <cofactor evidence="1 5">
        <name>heme</name>
        <dbReference type="ChEBI" id="CHEBI:30413"/>
    </cofactor>
</comment>
<organism evidence="8 9">
    <name type="scientific">Lachnellula suecica</name>
    <dbReference type="NCBI Taxonomy" id="602035"/>
    <lineage>
        <taxon>Eukaryota</taxon>
        <taxon>Fungi</taxon>
        <taxon>Dikarya</taxon>
        <taxon>Ascomycota</taxon>
        <taxon>Pezizomycotina</taxon>
        <taxon>Leotiomycetes</taxon>
        <taxon>Helotiales</taxon>
        <taxon>Lachnaceae</taxon>
        <taxon>Lachnellula</taxon>
    </lineage>
</organism>
<dbReference type="Proteomes" id="UP000469558">
    <property type="component" value="Unassembled WGS sequence"/>
</dbReference>
<dbReference type="PROSITE" id="PS00086">
    <property type="entry name" value="CYTOCHROME_P450"/>
    <property type="match status" value="1"/>
</dbReference>
<dbReference type="AlphaFoldDB" id="A0A8T9CLR3"/>
<dbReference type="Gene3D" id="1.10.630.10">
    <property type="entry name" value="Cytochrome P450"/>
    <property type="match status" value="1"/>
</dbReference>
<evidence type="ECO:0000256" key="3">
    <source>
        <dbReference type="ARBA" id="ARBA00022723"/>
    </source>
</evidence>
<evidence type="ECO:0000256" key="7">
    <source>
        <dbReference type="SAM" id="SignalP"/>
    </source>
</evidence>
<keyword evidence="5 6" id="KW-0349">Heme</keyword>
<evidence type="ECO:0000256" key="4">
    <source>
        <dbReference type="ARBA" id="ARBA00023004"/>
    </source>
</evidence>
<proteinExistence type="inferred from homology"/>
<dbReference type="EMBL" id="QGMK01000008">
    <property type="protein sequence ID" value="TVY85427.1"/>
    <property type="molecule type" value="Genomic_DNA"/>
</dbReference>
<dbReference type="PANTHER" id="PTHR24305">
    <property type="entry name" value="CYTOCHROME P450"/>
    <property type="match status" value="1"/>
</dbReference>
<dbReference type="PRINTS" id="PR00463">
    <property type="entry name" value="EP450I"/>
</dbReference>
<dbReference type="GO" id="GO:0005506">
    <property type="term" value="F:iron ion binding"/>
    <property type="evidence" value="ECO:0007669"/>
    <property type="project" value="InterPro"/>
</dbReference>
<evidence type="ECO:0000256" key="2">
    <source>
        <dbReference type="ARBA" id="ARBA00010617"/>
    </source>
</evidence>
<reference evidence="8 9" key="1">
    <citation type="submission" date="2018-05" db="EMBL/GenBank/DDBJ databases">
        <title>Genome sequencing and assembly of the regulated plant pathogen Lachnellula willkommii and related sister species for the development of diagnostic species identification markers.</title>
        <authorList>
            <person name="Giroux E."/>
            <person name="Bilodeau G."/>
        </authorList>
    </citation>
    <scope>NUCLEOTIDE SEQUENCE [LARGE SCALE GENOMIC DNA]</scope>
    <source>
        <strain evidence="8 9">CBS 268.59</strain>
    </source>
</reference>
<dbReference type="GO" id="GO:0020037">
    <property type="term" value="F:heme binding"/>
    <property type="evidence" value="ECO:0007669"/>
    <property type="project" value="InterPro"/>
</dbReference>
<comment type="caution">
    <text evidence="8">The sequence shown here is derived from an EMBL/GenBank/DDBJ whole genome shotgun (WGS) entry which is preliminary data.</text>
</comment>
<dbReference type="GO" id="GO:0016705">
    <property type="term" value="F:oxidoreductase activity, acting on paired donors, with incorporation or reduction of molecular oxygen"/>
    <property type="evidence" value="ECO:0007669"/>
    <property type="project" value="InterPro"/>
</dbReference>
<dbReference type="InterPro" id="IPR036396">
    <property type="entry name" value="Cyt_P450_sf"/>
</dbReference>
<dbReference type="SUPFAM" id="SSF48264">
    <property type="entry name" value="Cytochrome P450"/>
    <property type="match status" value="1"/>
</dbReference>
<feature type="chain" id="PRO_5035806291" evidence="7">
    <location>
        <begin position="19"/>
        <end position="550"/>
    </location>
</feature>
<evidence type="ECO:0000313" key="8">
    <source>
        <dbReference type="EMBL" id="TVY85427.1"/>
    </source>
</evidence>
<keyword evidence="9" id="KW-1185">Reference proteome</keyword>
<dbReference type="InterPro" id="IPR017972">
    <property type="entry name" value="Cyt_P450_CS"/>
</dbReference>